<dbReference type="Gene3D" id="3.30.1490.20">
    <property type="entry name" value="ATP-grasp fold, A domain"/>
    <property type="match status" value="1"/>
</dbReference>
<feature type="domain" description="Pyruvate phosphate dikinase AMP/ATP-binding" evidence="17">
    <location>
        <begin position="155"/>
        <end position="431"/>
    </location>
</feature>
<evidence type="ECO:0000313" key="20">
    <source>
        <dbReference type="EMBL" id="CAF3889849.1"/>
    </source>
</evidence>
<feature type="region of interest" description="Disordered" evidence="15">
    <location>
        <begin position="1"/>
        <end position="21"/>
    </location>
</feature>
<dbReference type="Pfam" id="PF00391">
    <property type="entry name" value="PEP-utilizers"/>
    <property type="match status" value="1"/>
</dbReference>
<dbReference type="GO" id="GO:0006094">
    <property type="term" value="P:gluconeogenesis"/>
    <property type="evidence" value="ECO:0007669"/>
    <property type="project" value="UniProtKB-UniPathway"/>
</dbReference>
<feature type="compositionally biased region" description="Basic and acidic residues" evidence="15">
    <location>
        <begin position="904"/>
        <end position="923"/>
    </location>
</feature>
<dbReference type="SUPFAM" id="SSF56059">
    <property type="entry name" value="Glutathione synthetase ATP-binding domain-like"/>
    <property type="match status" value="1"/>
</dbReference>
<dbReference type="Gene3D" id="3.20.20.60">
    <property type="entry name" value="Phosphoenolpyruvate-binding domains"/>
    <property type="match status" value="2"/>
</dbReference>
<organism evidence="19 21">
    <name type="scientific">Didymodactylos carnosus</name>
    <dbReference type="NCBI Taxonomy" id="1234261"/>
    <lineage>
        <taxon>Eukaryota</taxon>
        <taxon>Metazoa</taxon>
        <taxon>Spiralia</taxon>
        <taxon>Gnathifera</taxon>
        <taxon>Rotifera</taxon>
        <taxon>Eurotatoria</taxon>
        <taxon>Bdelloidea</taxon>
        <taxon>Philodinida</taxon>
        <taxon>Philodinidae</taxon>
        <taxon>Didymodactylos</taxon>
    </lineage>
</organism>
<evidence type="ECO:0000256" key="1">
    <source>
        <dbReference type="ARBA" id="ARBA00001946"/>
    </source>
</evidence>
<feature type="region of interest" description="Disordered" evidence="15">
    <location>
        <begin position="868"/>
        <end position="923"/>
    </location>
</feature>
<evidence type="ECO:0000256" key="14">
    <source>
        <dbReference type="SAM" id="Coils"/>
    </source>
</evidence>
<keyword evidence="6" id="KW-0808">Transferase</keyword>
<feature type="domain" description="PEP-utilising enzyme C-terminal" evidence="18">
    <location>
        <begin position="561"/>
        <end position="809"/>
    </location>
</feature>
<dbReference type="Pfam" id="PF01326">
    <property type="entry name" value="PPDK_N"/>
    <property type="match status" value="2"/>
</dbReference>
<keyword evidence="21" id="KW-1185">Reference proteome</keyword>
<name>A0A814QZF4_9BILA</name>
<keyword evidence="7" id="KW-0479">Metal-binding</keyword>
<dbReference type="InterPro" id="IPR013815">
    <property type="entry name" value="ATP_grasp_subdomain_1"/>
</dbReference>
<comment type="pathway">
    <text evidence="3">Carbohydrate biosynthesis; gluconeogenesis.</text>
</comment>
<dbReference type="InterPro" id="IPR002192">
    <property type="entry name" value="PPDK_AMP/ATP-bd"/>
</dbReference>
<dbReference type="EMBL" id="CAJNOQ010006177">
    <property type="protein sequence ID" value="CAF1126257.1"/>
    <property type="molecule type" value="Genomic_DNA"/>
</dbReference>
<dbReference type="InterPro" id="IPR040442">
    <property type="entry name" value="Pyrv_kinase-like_dom_sf"/>
</dbReference>
<dbReference type="SUPFAM" id="SSF51735">
    <property type="entry name" value="NAD(P)-binding Rossmann-fold domains"/>
    <property type="match status" value="1"/>
</dbReference>
<proteinExistence type="inferred from homology"/>
<comment type="cofactor">
    <cofactor evidence="1">
        <name>Mg(2+)</name>
        <dbReference type="ChEBI" id="CHEBI:18420"/>
    </cofactor>
</comment>
<dbReference type="InterPro" id="IPR015813">
    <property type="entry name" value="Pyrv/PenolPyrv_kinase-like_dom"/>
</dbReference>
<evidence type="ECO:0000256" key="5">
    <source>
        <dbReference type="ARBA" id="ARBA00011996"/>
    </source>
</evidence>
<accession>A0A814QZF4</accession>
<dbReference type="Gene3D" id="3.40.50.720">
    <property type="entry name" value="NAD(P)-binding Rossmann-like Domain"/>
    <property type="match status" value="1"/>
</dbReference>
<dbReference type="Gene3D" id="3.30.470.20">
    <property type="entry name" value="ATP-grasp fold, B domain"/>
    <property type="match status" value="1"/>
</dbReference>
<comment type="similarity">
    <text evidence="4">Belongs to the PEP-utilizing enzyme family.</text>
</comment>
<sequence length="1176" mass="131036">MSKEQNKQQASKKTDGDEDKGDREALVVWLDEVNMKSVKQVGGKNASLGEMIQSLKDKDVLVPMGLATTAYAYRYFIRSTNIEEKLKDILSKLDEDQLSNLKEVGEEARNLIKSVEMPDNLKQAIGEKYRQLCEKYKKDIEKQKEKERKEEGLLQKVKDKVSETLTTVIRQNDKQDDDNNDIYILDCAVRSSATAEDLPEASFAGQQESYLNIRGVDNIVASVHECYSSLFTDRAISYRVRQGFDQMQVALSVRVMRMVRSDKASAGVIFTLDTESGFNGVVFLSAAYGLGENVVQGSVNVDEWYVFKETLKNRDKDGKRLNPIIKRKLGSKEKRMIYTSGGRPGEAQTKNIDTTIKERQQYSLQNDEIIKLADWACIIEDHYSKINNKPTPMDIEFAKDGLTGELWIVQARPETVQSQKAQLTTIKTYKLNKDNKQEAKVLATGRSVARSISKGKAKVLTSVSESEKMESGDILVAPRTDPDWSSVMKKAVAIVTDQGGRTSYAAIISREMDVPAIVGCGTATKQIKSGTMVTVVNSEGDEGKVYEGELEYDIIEHDIKELPKLKKTQVYMNLASPDSAFGLAKLPIGGIGLVRIEFTISSEIKVHPLALVHYSEIKDAKIKKEIDDLTMGYDDDNKKQYFIDKLSEAIATIAAAFYPRPVIVRLSDFKTNEYKQLLGGELYEPDEANPMLGWRGCSRYYDDKYAAGFALECASIKRARDEMGFTNLIPMVPVCRTVDEGRKVVQTMEKNGLKRGVNNLQVYMMAELPSNVMLAEEFCQIFDGFSIGSNDLTQMTLGIERDNEHIAHLKIGLCGEAPSNYPDFAKFLFEQEIDTMSINTDAVLNTILLLGKIEAGEDVSKIISGEEELETKGQKRTTVKKGETSPEQQKRMKGDDGNGDQNENDEKTKKNETTDQNNDNEHKDRVSEYQYAVYSQNETVFFKLPGLGPFPCIPTDNTPSPASVFSLTIHENRPEYANIQIFLKRAGLEVSTAGRTALVIGFGMIEQSVADSLRANSYTVSILDSSAYATLNGFTLGYKTGTKIELLQNADIISSATAQQFLSYEDIMDCKNNAVLKMINNPQLPLPSSTNTQQPLTTSDNVPQQVASSKLIPSIPSLDTIQSNSTLFTASSILISTDNNESIMQQSSSLKAKRQVKRIVQTIESSYNTRESSKTT</sequence>
<evidence type="ECO:0000256" key="2">
    <source>
        <dbReference type="ARBA" id="ARBA00002988"/>
    </source>
</evidence>
<dbReference type="PROSITE" id="PS00742">
    <property type="entry name" value="PEP_ENZYMES_2"/>
    <property type="match status" value="1"/>
</dbReference>
<evidence type="ECO:0000256" key="13">
    <source>
        <dbReference type="ARBA" id="ARBA00047700"/>
    </source>
</evidence>
<evidence type="ECO:0000256" key="10">
    <source>
        <dbReference type="ARBA" id="ARBA00022840"/>
    </source>
</evidence>
<evidence type="ECO:0000259" key="17">
    <source>
        <dbReference type="Pfam" id="PF01326"/>
    </source>
</evidence>
<dbReference type="GO" id="GO:0005524">
    <property type="term" value="F:ATP binding"/>
    <property type="evidence" value="ECO:0007669"/>
    <property type="project" value="UniProtKB-KW"/>
</dbReference>
<dbReference type="Gene3D" id="3.50.30.10">
    <property type="entry name" value="Phosphohistidine domain"/>
    <property type="match status" value="1"/>
</dbReference>
<evidence type="ECO:0000256" key="3">
    <source>
        <dbReference type="ARBA" id="ARBA00004742"/>
    </source>
</evidence>
<dbReference type="AlphaFoldDB" id="A0A814QZF4"/>
<dbReference type="NCBIfam" id="NF005057">
    <property type="entry name" value="PRK06464.1"/>
    <property type="match status" value="1"/>
</dbReference>
<evidence type="ECO:0000313" key="21">
    <source>
        <dbReference type="Proteomes" id="UP000663829"/>
    </source>
</evidence>
<dbReference type="GO" id="GO:0008986">
    <property type="term" value="F:pyruvate, water dikinase activity"/>
    <property type="evidence" value="ECO:0007669"/>
    <property type="project" value="UniProtKB-EC"/>
</dbReference>
<dbReference type="Pfam" id="PF02896">
    <property type="entry name" value="PEP-utilizers_C"/>
    <property type="match status" value="1"/>
</dbReference>
<dbReference type="InterPro" id="IPR036637">
    <property type="entry name" value="Phosphohistidine_dom_sf"/>
</dbReference>
<dbReference type="EC" id="2.7.9.2" evidence="5"/>
<keyword evidence="8" id="KW-0547">Nucleotide-binding</keyword>
<evidence type="ECO:0000313" key="19">
    <source>
        <dbReference type="EMBL" id="CAF1126257.1"/>
    </source>
</evidence>
<evidence type="ECO:0000256" key="6">
    <source>
        <dbReference type="ARBA" id="ARBA00022679"/>
    </source>
</evidence>
<dbReference type="InterPro" id="IPR008279">
    <property type="entry name" value="PEP-util_enz_mobile_dom"/>
</dbReference>
<keyword evidence="9" id="KW-0418">Kinase</keyword>
<gene>
    <name evidence="19" type="ORF">GPM918_LOCUS19951</name>
    <name evidence="20" type="ORF">SRO942_LOCUS19950</name>
</gene>
<evidence type="ECO:0000256" key="9">
    <source>
        <dbReference type="ARBA" id="ARBA00022777"/>
    </source>
</evidence>
<evidence type="ECO:0000256" key="15">
    <source>
        <dbReference type="SAM" id="MobiDB-lite"/>
    </source>
</evidence>
<keyword evidence="14" id="KW-0175">Coiled coil</keyword>
<evidence type="ECO:0000256" key="8">
    <source>
        <dbReference type="ARBA" id="ARBA00022741"/>
    </source>
</evidence>
<keyword evidence="10" id="KW-0067">ATP-binding</keyword>
<dbReference type="PANTHER" id="PTHR43030">
    <property type="entry name" value="PHOSPHOENOLPYRUVATE SYNTHASE"/>
    <property type="match status" value="1"/>
</dbReference>
<dbReference type="InterPro" id="IPR023151">
    <property type="entry name" value="PEP_util_CS"/>
</dbReference>
<dbReference type="PANTHER" id="PTHR43030:SF1">
    <property type="entry name" value="PHOSPHOENOLPYRUVATE SYNTHASE"/>
    <property type="match status" value="1"/>
</dbReference>
<dbReference type="SUPFAM" id="SSF51621">
    <property type="entry name" value="Phosphoenolpyruvate/pyruvate domain"/>
    <property type="match status" value="1"/>
</dbReference>
<dbReference type="InterPro" id="IPR000121">
    <property type="entry name" value="PEP_util_C"/>
</dbReference>
<dbReference type="OrthoDB" id="6123450at2759"/>
<comment type="caution">
    <text evidence="19">The sequence shown here is derived from an EMBL/GenBank/DDBJ whole genome shotgun (WGS) entry which is preliminary data.</text>
</comment>
<evidence type="ECO:0000256" key="7">
    <source>
        <dbReference type="ARBA" id="ARBA00022723"/>
    </source>
</evidence>
<comment type="function">
    <text evidence="2">Catalyzes the phosphorylation of pyruvate to phosphoenolpyruvate.</text>
</comment>
<evidence type="ECO:0000259" key="18">
    <source>
        <dbReference type="Pfam" id="PF02896"/>
    </source>
</evidence>
<dbReference type="EMBL" id="CAJOBC010006178">
    <property type="protein sequence ID" value="CAF3889849.1"/>
    <property type="molecule type" value="Genomic_DNA"/>
</dbReference>
<evidence type="ECO:0000259" key="16">
    <source>
        <dbReference type="Pfam" id="PF00391"/>
    </source>
</evidence>
<dbReference type="Proteomes" id="UP000681722">
    <property type="component" value="Unassembled WGS sequence"/>
</dbReference>
<dbReference type="Proteomes" id="UP000663829">
    <property type="component" value="Unassembled WGS sequence"/>
</dbReference>
<dbReference type="InterPro" id="IPR036291">
    <property type="entry name" value="NAD(P)-bd_dom_sf"/>
</dbReference>
<dbReference type="GO" id="GO:0046872">
    <property type="term" value="F:metal ion binding"/>
    <property type="evidence" value="ECO:0007669"/>
    <property type="project" value="UniProtKB-KW"/>
</dbReference>
<dbReference type="UniPathway" id="UPA00138"/>
<evidence type="ECO:0000256" key="12">
    <source>
        <dbReference type="ARBA" id="ARBA00033470"/>
    </source>
</evidence>
<dbReference type="SUPFAM" id="SSF52009">
    <property type="entry name" value="Phosphohistidine domain"/>
    <property type="match status" value="1"/>
</dbReference>
<reference evidence="19" key="1">
    <citation type="submission" date="2021-02" db="EMBL/GenBank/DDBJ databases">
        <authorList>
            <person name="Nowell W R."/>
        </authorList>
    </citation>
    <scope>NUCLEOTIDE SEQUENCE</scope>
</reference>
<feature type="coiled-coil region" evidence="14">
    <location>
        <begin position="126"/>
        <end position="160"/>
    </location>
</feature>
<keyword evidence="11" id="KW-0460">Magnesium</keyword>
<dbReference type="InterPro" id="IPR006319">
    <property type="entry name" value="PEP_synth"/>
</dbReference>
<dbReference type="FunFam" id="3.30.470.20:FF:000017">
    <property type="entry name" value="Phosphoenolpyruvate synthase"/>
    <property type="match status" value="1"/>
</dbReference>
<evidence type="ECO:0000256" key="11">
    <source>
        <dbReference type="ARBA" id="ARBA00022842"/>
    </source>
</evidence>
<protein>
    <recommendedName>
        <fullName evidence="5">pyruvate, water dikinase</fullName>
        <ecNumber evidence="5">2.7.9.2</ecNumber>
    </recommendedName>
    <alternativeName>
        <fullName evidence="12">Pyruvate, water dikinase</fullName>
    </alternativeName>
</protein>
<feature type="compositionally biased region" description="Basic and acidic residues" evidence="15">
    <location>
        <begin position="880"/>
        <end position="896"/>
    </location>
</feature>
<feature type="domain" description="PEP-utilising enzyme mobile" evidence="16">
    <location>
        <begin position="470"/>
        <end position="536"/>
    </location>
</feature>
<comment type="catalytic activity">
    <reaction evidence="13">
        <text>pyruvate + ATP + H2O = phosphoenolpyruvate + AMP + phosphate + 2 H(+)</text>
        <dbReference type="Rhea" id="RHEA:11364"/>
        <dbReference type="ChEBI" id="CHEBI:15361"/>
        <dbReference type="ChEBI" id="CHEBI:15377"/>
        <dbReference type="ChEBI" id="CHEBI:15378"/>
        <dbReference type="ChEBI" id="CHEBI:30616"/>
        <dbReference type="ChEBI" id="CHEBI:43474"/>
        <dbReference type="ChEBI" id="CHEBI:58702"/>
        <dbReference type="ChEBI" id="CHEBI:456215"/>
        <dbReference type="EC" id="2.7.9.2"/>
    </reaction>
</comment>
<dbReference type="NCBIfam" id="TIGR01418">
    <property type="entry name" value="PEP_synth"/>
    <property type="match status" value="1"/>
</dbReference>
<feature type="domain" description="Pyruvate phosphate dikinase AMP/ATP-binding" evidence="17">
    <location>
        <begin position="39"/>
        <end position="139"/>
    </location>
</feature>
<evidence type="ECO:0000256" key="4">
    <source>
        <dbReference type="ARBA" id="ARBA00007837"/>
    </source>
</evidence>